<name>A0A0A9CK76_ARUDO</name>
<proteinExistence type="predicted"/>
<dbReference type="EMBL" id="GBRH01224100">
    <property type="protein sequence ID" value="JAD73795.1"/>
    <property type="molecule type" value="Transcribed_RNA"/>
</dbReference>
<dbReference type="AlphaFoldDB" id="A0A0A9CK76"/>
<reference evidence="1" key="1">
    <citation type="submission" date="2014-09" db="EMBL/GenBank/DDBJ databases">
        <authorList>
            <person name="Magalhaes I.L.F."/>
            <person name="Oliveira U."/>
            <person name="Santos F.R."/>
            <person name="Vidigal T.H.D.A."/>
            <person name="Brescovit A.D."/>
            <person name="Santos A.J."/>
        </authorList>
    </citation>
    <scope>NUCLEOTIDE SEQUENCE</scope>
    <source>
        <tissue evidence="1">Shoot tissue taken approximately 20 cm above the soil surface</tissue>
    </source>
</reference>
<evidence type="ECO:0000313" key="1">
    <source>
        <dbReference type="EMBL" id="JAD73795.1"/>
    </source>
</evidence>
<sequence>MMDLDLDSWIAMCGAGNTKTSAKRHATRTDRVRLFRDYLLQQQGQSLWRRNWAPPPLTIKIF</sequence>
<organism evidence="1">
    <name type="scientific">Arundo donax</name>
    <name type="common">Giant reed</name>
    <name type="synonym">Donax arundinaceus</name>
    <dbReference type="NCBI Taxonomy" id="35708"/>
    <lineage>
        <taxon>Eukaryota</taxon>
        <taxon>Viridiplantae</taxon>
        <taxon>Streptophyta</taxon>
        <taxon>Embryophyta</taxon>
        <taxon>Tracheophyta</taxon>
        <taxon>Spermatophyta</taxon>
        <taxon>Magnoliopsida</taxon>
        <taxon>Liliopsida</taxon>
        <taxon>Poales</taxon>
        <taxon>Poaceae</taxon>
        <taxon>PACMAD clade</taxon>
        <taxon>Arundinoideae</taxon>
        <taxon>Arundineae</taxon>
        <taxon>Arundo</taxon>
    </lineage>
</organism>
<reference evidence="1" key="2">
    <citation type="journal article" date="2015" name="Data Brief">
        <title>Shoot transcriptome of the giant reed, Arundo donax.</title>
        <authorList>
            <person name="Barrero R.A."/>
            <person name="Guerrero F.D."/>
            <person name="Moolhuijzen P."/>
            <person name="Goolsby J.A."/>
            <person name="Tidwell J."/>
            <person name="Bellgard S.E."/>
            <person name="Bellgard M.I."/>
        </authorList>
    </citation>
    <scope>NUCLEOTIDE SEQUENCE</scope>
    <source>
        <tissue evidence="1">Shoot tissue taken approximately 20 cm above the soil surface</tissue>
    </source>
</reference>
<accession>A0A0A9CK76</accession>
<protein>
    <submittedName>
        <fullName evidence="1">Uncharacterized protein</fullName>
    </submittedName>
</protein>